<feature type="transmembrane region" description="Helical" evidence="7">
    <location>
        <begin position="392"/>
        <end position="413"/>
    </location>
</feature>
<protein>
    <recommendedName>
        <fullName evidence="8">Major facilitator superfamily (MFS) profile domain-containing protein</fullName>
    </recommendedName>
</protein>
<dbReference type="EMBL" id="AQQR01000009">
    <property type="protein sequence ID" value="OWU71445.1"/>
    <property type="molecule type" value="Genomic_DNA"/>
</dbReference>
<proteinExistence type="predicted"/>
<feature type="transmembrane region" description="Helical" evidence="7">
    <location>
        <begin position="277"/>
        <end position="299"/>
    </location>
</feature>
<evidence type="ECO:0000256" key="3">
    <source>
        <dbReference type="ARBA" id="ARBA00022475"/>
    </source>
</evidence>
<keyword evidence="2" id="KW-0813">Transport</keyword>
<evidence type="ECO:0000313" key="10">
    <source>
        <dbReference type="Proteomes" id="UP000215377"/>
    </source>
</evidence>
<dbReference type="Gene3D" id="1.20.1250.20">
    <property type="entry name" value="MFS general substrate transporter like domains"/>
    <property type="match status" value="2"/>
</dbReference>
<dbReference type="AlphaFoldDB" id="A0A225NIB4"/>
<dbReference type="Proteomes" id="UP000215377">
    <property type="component" value="Unassembled WGS sequence"/>
</dbReference>
<organism evidence="9 10">
    <name type="scientific">Marinibacterium profundimaris</name>
    <dbReference type="NCBI Taxonomy" id="1679460"/>
    <lineage>
        <taxon>Bacteria</taxon>
        <taxon>Pseudomonadati</taxon>
        <taxon>Pseudomonadota</taxon>
        <taxon>Alphaproteobacteria</taxon>
        <taxon>Rhodobacterales</taxon>
        <taxon>Paracoccaceae</taxon>
        <taxon>Marinibacterium</taxon>
    </lineage>
</organism>
<dbReference type="RefSeq" id="WP_143747304.1">
    <property type="nucleotide sequence ID" value="NZ_AQQR01000009.1"/>
</dbReference>
<dbReference type="GO" id="GO:0005886">
    <property type="term" value="C:plasma membrane"/>
    <property type="evidence" value="ECO:0007669"/>
    <property type="project" value="UniProtKB-SubCell"/>
</dbReference>
<evidence type="ECO:0000256" key="2">
    <source>
        <dbReference type="ARBA" id="ARBA00022448"/>
    </source>
</evidence>
<dbReference type="GO" id="GO:0022857">
    <property type="term" value="F:transmembrane transporter activity"/>
    <property type="evidence" value="ECO:0007669"/>
    <property type="project" value="InterPro"/>
</dbReference>
<dbReference type="SUPFAM" id="SSF103473">
    <property type="entry name" value="MFS general substrate transporter"/>
    <property type="match status" value="1"/>
</dbReference>
<evidence type="ECO:0000256" key="4">
    <source>
        <dbReference type="ARBA" id="ARBA00022692"/>
    </source>
</evidence>
<feature type="transmembrane region" description="Helical" evidence="7">
    <location>
        <begin position="29"/>
        <end position="48"/>
    </location>
</feature>
<dbReference type="InterPro" id="IPR036259">
    <property type="entry name" value="MFS_trans_sf"/>
</dbReference>
<dbReference type="PROSITE" id="PS50850">
    <property type="entry name" value="MFS"/>
    <property type="match status" value="1"/>
</dbReference>
<dbReference type="PANTHER" id="PTHR43045:SF2">
    <property type="entry name" value="INNER MEMBRANE METABOLITE TRANSPORT PROTEIN YHJE"/>
    <property type="match status" value="1"/>
</dbReference>
<name>A0A225NIB4_9RHOB</name>
<dbReference type="InterPro" id="IPR020846">
    <property type="entry name" value="MFS_dom"/>
</dbReference>
<accession>A0A225NIB4</accession>
<evidence type="ECO:0000256" key="1">
    <source>
        <dbReference type="ARBA" id="ARBA00004651"/>
    </source>
</evidence>
<feature type="transmembrane region" description="Helical" evidence="7">
    <location>
        <begin position="241"/>
        <end position="265"/>
    </location>
</feature>
<feature type="transmembrane region" description="Helical" evidence="7">
    <location>
        <begin position="363"/>
        <end position="386"/>
    </location>
</feature>
<comment type="caution">
    <text evidence="9">The sequence shown here is derived from an EMBL/GenBank/DDBJ whole genome shotgun (WGS) entry which is preliminary data.</text>
</comment>
<feature type="transmembrane region" description="Helical" evidence="7">
    <location>
        <begin position="306"/>
        <end position="324"/>
    </location>
</feature>
<feature type="transmembrane region" description="Helical" evidence="7">
    <location>
        <begin position="190"/>
        <end position="209"/>
    </location>
</feature>
<keyword evidence="5 7" id="KW-1133">Transmembrane helix</keyword>
<feature type="domain" description="Major facilitator superfamily (MFS) profile" evidence="8">
    <location>
        <begin position="17"/>
        <end position="419"/>
    </location>
</feature>
<keyword evidence="4 7" id="KW-0812">Transmembrane</keyword>
<dbReference type="PANTHER" id="PTHR43045">
    <property type="entry name" value="SHIKIMATE TRANSPORTER"/>
    <property type="match status" value="1"/>
</dbReference>
<feature type="transmembrane region" description="Helical" evidence="7">
    <location>
        <begin position="330"/>
        <end position="351"/>
    </location>
</feature>
<feature type="transmembrane region" description="Helical" evidence="7">
    <location>
        <begin position="89"/>
        <end position="108"/>
    </location>
</feature>
<sequence length="422" mass="46146">MTTIDNHASRHVTMDEIVTTVIMARVTDFFGFFVYAIASAIVFPQLFFPNFDPVTGTMLSFLLFSLAFIARPVAGLLGRRVQRRLGRQWKVVAALMILGTSTVAIGLLPGYEKAGVAAPLLLAVMRFLQGIGLGGAWDGLTLQLQNAAPKNRNGFYAMIPQLGGPLGFVVAASLYFVLTGFLTDAEFMQFGWRFAFFAVFAVNVVALFARIRLLEADFGGDRAPLQSAPFRELLDTQWRPIVVSTFLPLASYALFHMVTVFPLAYALLYTDQPISNILLYQLMGAILGVFGVIMSGILADRIGRQTVLWISTSLIVLLCLSIGTLESAPWVFILLGFLLLGFAYGQASAIVPNRFPAEFRYSGTAVATNLSWLFGAAFAPLAGLVLTNAFGLWAAALYLLSGVIVTSVTLYLFQRWTRRQLA</sequence>
<evidence type="ECO:0000256" key="6">
    <source>
        <dbReference type="ARBA" id="ARBA00023136"/>
    </source>
</evidence>
<evidence type="ECO:0000259" key="8">
    <source>
        <dbReference type="PROSITE" id="PS50850"/>
    </source>
</evidence>
<feature type="transmembrane region" description="Helical" evidence="7">
    <location>
        <begin position="54"/>
        <end position="77"/>
    </location>
</feature>
<dbReference type="InterPro" id="IPR011701">
    <property type="entry name" value="MFS"/>
</dbReference>
<evidence type="ECO:0000256" key="5">
    <source>
        <dbReference type="ARBA" id="ARBA00022989"/>
    </source>
</evidence>
<evidence type="ECO:0000256" key="7">
    <source>
        <dbReference type="SAM" id="Phobius"/>
    </source>
</evidence>
<evidence type="ECO:0000313" key="9">
    <source>
        <dbReference type="EMBL" id="OWU71445.1"/>
    </source>
</evidence>
<keyword evidence="10" id="KW-1185">Reference proteome</keyword>
<gene>
    <name evidence="9" type="ORF">ATO3_18395</name>
</gene>
<keyword evidence="3" id="KW-1003">Cell membrane</keyword>
<feature type="transmembrane region" description="Helical" evidence="7">
    <location>
        <begin position="155"/>
        <end position="178"/>
    </location>
</feature>
<keyword evidence="6 7" id="KW-0472">Membrane</keyword>
<dbReference type="Pfam" id="PF07690">
    <property type="entry name" value="MFS_1"/>
    <property type="match status" value="1"/>
</dbReference>
<comment type="subcellular location">
    <subcellularLocation>
        <location evidence="1">Cell membrane</location>
        <topology evidence="1">Multi-pass membrane protein</topology>
    </subcellularLocation>
</comment>
<reference evidence="9 10" key="1">
    <citation type="submission" date="2013-04" db="EMBL/GenBank/DDBJ databases">
        <title>Oceanicola sp. 22II1-22F33 Genome Sequencing.</title>
        <authorList>
            <person name="Lai Q."/>
            <person name="Li G."/>
            <person name="Shao Z."/>
        </authorList>
    </citation>
    <scope>NUCLEOTIDE SEQUENCE [LARGE SCALE GENOMIC DNA]</scope>
    <source>
        <strain evidence="9 10">22II1-22F33</strain>
    </source>
</reference>
<feature type="transmembrane region" description="Helical" evidence="7">
    <location>
        <begin position="114"/>
        <end position="134"/>
    </location>
</feature>
<dbReference type="OrthoDB" id="9783227at2"/>